<comment type="function">
    <text evidence="3">5'-3' exonuclease acting preferentially on double-stranded DNA.</text>
</comment>
<dbReference type="EMBL" id="BAABQM010000004">
    <property type="protein sequence ID" value="GAA5414868.1"/>
    <property type="molecule type" value="Genomic_DNA"/>
</dbReference>
<organism evidence="6 7">
    <name type="scientific">Ureaplasma ceti</name>
    <dbReference type="NCBI Taxonomy" id="3119530"/>
    <lineage>
        <taxon>Bacteria</taxon>
        <taxon>Bacillati</taxon>
        <taxon>Mycoplasmatota</taxon>
        <taxon>Mycoplasmoidales</taxon>
        <taxon>Mycoplasmoidaceae</taxon>
        <taxon>Ureaplasma</taxon>
    </lineage>
</organism>
<dbReference type="Pfam" id="PF01367">
    <property type="entry name" value="5_3_exonuc"/>
    <property type="match status" value="1"/>
</dbReference>
<dbReference type="SUPFAM" id="SSF88723">
    <property type="entry name" value="PIN domain-like"/>
    <property type="match status" value="1"/>
</dbReference>
<comment type="caution">
    <text evidence="6">The sequence shown here is derived from an EMBL/GenBank/DDBJ whole genome shotgun (WGS) entry which is preliminary data.</text>
</comment>
<evidence type="ECO:0000256" key="1">
    <source>
        <dbReference type="ARBA" id="ARBA00022722"/>
    </source>
</evidence>
<keyword evidence="7" id="KW-1185">Reference proteome</keyword>
<name>A0ABP9UCE9_9BACT</name>
<dbReference type="InterPro" id="IPR029060">
    <property type="entry name" value="PIN-like_dom_sf"/>
</dbReference>
<feature type="domain" description="5'-3' exonuclease" evidence="5">
    <location>
        <begin position="17"/>
        <end position="282"/>
    </location>
</feature>
<dbReference type="Gene3D" id="1.10.150.20">
    <property type="entry name" value="5' to 3' exonuclease, C-terminal subdomain"/>
    <property type="match status" value="1"/>
</dbReference>
<keyword evidence="2" id="KW-0378">Hydrolase</keyword>
<protein>
    <recommendedName>
        <fullName evidence="4">5'-3' exonuclease</fullName>
    </recommendedName>
</protein>
<dbReference type="SUPFAM" id="SSF47807">
    <property type="entry name" value="5' to 3' exonuclease, C-terminal subdomain"/>
    <property type="match status" value="1"/>
</dbReference>
<dbReference type="SMART" id="SM00475">
    <property type="entry name" value="53EXOc"/>
    <property type="match status" value="1"/>
</dbReference>
<accession>A0ABP9UCE9</accession>
<gene>
    <name evidence="6" type="ORF">UREOM_5790</name>
</gene>
<evidence type="ECO:0000256" key="4">
    <source>
        <dbReference type="ARBA" id="ARBA00050026"/>
    </source>
</evidence>
<dbReference type="PANTHER" id="PTHR42646">
    <property type="entry name" value="FLAP ENDONUCLEASE XNI"/>
    <property type="match status" value="1"/>
</dbReference>
<dbReference type="Pfam" id="PF02739">
    <property type="entry name" value="5_3_exonuc_N"/>
    <property type="match status" value="1"/>
</dbReference>
<proteinExistence type="predicted"/>
<dbReference type="InterPro" id="IPR038969">
    <property type="entry name" value="FEN"/>
</dbReference>
<evidence type="ECO:0000313" key="6">
    <source>
        <dbReference type="EMBL" id="GAA5414868.1"/>
    </source>
</evidence>
<evidence type="ECO:0000313" key="7">
    <source>
        <dbReference type="Proteomes" id="UP001449582"/>
    </source>
</evidence>
<sequence length="354" mass="41860">MNKRQYPNKFEPNLTDKKTLLIIDANNSLANNYFGIKQEVIQNHVDKNKPLNLHIYTTAKRWINMITKYNPDKVIFVFDSKDKPVFRKQIFTPYKTKSKSKPLLEESINLTKQLLEHLYINYLSVPGFEADDTIASLARQYSSKYNTYIWTNDKDLYQLITPNVKIVKYNKSKYDFSVIDENYVLEHEGLLPQEYMQYKIIYGDKSNNTPGIPGLYWTTLVKKLLREHQTIDNIISLKTQNRKIRKIILNLKVHWEIVELNRQLVTLVSTIDISSFDEHNSSKKKRSINSLYAIYKTNDLNYNFFKNVLLNIFIKNHQRYFKEQPIGYREETTNEVVPVLTNAKKIKKTAQIKK</sequence>
<evidence type="ECO:0000256" key="2">
    <source>
        <dbReference type="ARBA" id="ARBA00022801"/>
    </source>
</evidence>
<dbReference type="RefSeq" id="WP_353290029.1">
    <property type="nucleotide sequence ID" value="NZ_BAABQM010000004.1"/>
</dbReference>
<dbReference type="InterPro" id="IPR020045">
    <property type="entry name" value="DNA_polI_H3TH"/>
</dbReference>
<dbReference type="Proteomes" id="UP001449582">
    <property type="component" value="Unassembled WGS sequence"/>
</dbReference>
<dbReference type="InterPro" id="IPR002421">
    <property type="entry name" value="5-3_exonuclease"/>
</dbReference>
<dbReference type="CDD" id="cd09859">
    <property type="entry name" value="PIN_53EXO"/>
    <property type="match status" value="1"/>
</dbReference>
<evidence type="ECO:0000259" key="5">
    <source>
        <dbReference type="SMART" id="SM00475"/>
    </source>
</evidence>
<dbReference type="InterPro" id="IPR036279">
    <property type="entry name" value="5-3_exonuclease_C_sf"/>
</dbReference>
<evidence type="ECO:0000256" key="3">
    <source>
        <dbReference type="ARBA" id="ARBA00049957"/>
    </source>
</evidence>
<keyword evidence="1" id="KW-0540">Nuclease</keyword>
<dbReference type="PANTHER" id="PTHR42646:SF2">
    <property type="entry name" value="5'-3' EXONUCLEASE FAMILY PROTEIN"/>
    <property type="match status" value="1"/>
</dbReference>
<reference evidence="6" key="1">
    <citation type="submission" date="2024-02" db="EMBL/GenBank/DDBJ databases">
        <title>Draft genome sequence of new strains in genus Ureaplasma.</title>
        <authorList>
            <person name="Nakajima Y."/>
            <person name="Segawa T."/>
        </authorList>
    </citation>
    <scope>NUCLEOTIDE SEQUENCE [LARGE SCALE GENOMIC DNA]</scope>
    <source>
        <strain evidence="6">OM1</strain>
    </source>
</reference>
<dbReference type="InterPro" id="IPR020046">
    <property type="entry name" value="5-3_exonucl_a-hlix_arch_N"/>
</dbReference>
<dbReference type="Gene3D" id="3.40.50.1010">
    <property type="entry name" value="5'-nuclease"/>
    <property type="match status" value="1"/>
</dbReference>